<dbReference type="Gene3D" id="3.30.60.30">
    <property type="match status" value="2"/>
</dbReference>
<organism evidence="4 5">
    <name type="scientific">Petrolisthes manimaculis</name>
    <dbReference type="NCBI Taxonomy" id="1843537"/>
    <lineage>
        <taxon>Eukaryota</taxon>
        <taxon>Metazoa</taxon>
        <taxon>Ecdysozoa</taxon>
        <taxon>Arthropoda</taxon>
        <taxon>Crustacea</taxon>
        <taxon>Multicrustacea</taxon>
        <taxon>Malacostraca</taxon>
        <taxon>Eumalacostraca</taxon>
        <taxon>Eucarida</taxon>
        <taxon>Decapoda</taxon>
        <taxon>Pleocyemata</taxon>
        <taxon>Anomura</taxon>
        <taxon>Galatheoidea</taxon>
        <taxon>Porcellanidae</taxon>
        <taxon>Petrolisthes</taxon>
    </lineage>
</organism>
<dbReference type="CDD" id="cd00104">
    <property type="entry name" value="KAZAL_FS"/>
    <property type="match status" value="2"/>
</dbReference>
<dbReference type="InterPro" id="IPR007125">
    <property type="entry name" value="H2A/H2B/H3"/>
</dbReference>
<feature type="domain" description="Kazal-like" evidence="3">
    <location>
        <begin position="200"/>
        <end position="239"/>
    </location>
</feature>
<comment type="caution">
    <text evidence="4">The sequence shown here is derived from an EMBL/GenBank/DDBJ whole genome shotgun (WGS) entry which is preliminary data.</text>
</comment>
<evidence type="ECO:0000256" key="1">
    <source>
        <dbReference type="ARBA" id="ARBA00010343"/>
    </source>
</evidence>
<evidence type="ECO:0000259" key="3">
    <source>
        <dbReference type="PROSITE" id="PS51465"/>
    </source>
</evidence>
<comment type="similarity">
    <text evidence="1">Belongs to the histone H3 family.</text>
</comment>
<dbReference type="Gene3D" id="1.10.20.10">
    <property type="entry name" value="Histone, subunit A"/>
    <property type="match status" value="1"/>
</dbReference>
<reference evidence="4" key="1">
    <citation type="submission" date="2023-11" db="EMBL/GenBank/DDBJ databases">
        <title>Genome assemblies of two species of porcelain crab, Petrolisthes cinctipes and Petrolisthes manimaculis (Anomura: Porcellanidae).</title>
        <authorList>
            <person name="Angst P."/>
        </authorList>
    </citation>
    <scope>NUCLEOTIDE SEQUENCE</scope>
    <source>
        <strain evidence="4">PB745_02</strain>
        <tissue evidence="4">Gill</tissue>
    </source>
</reference>
<dbReference type="GO" id="GO:0003677">
    <property type="term" value="F:DNA binding"/>
    <property type="evidence" value="ECO:0007669"/>
    <property type="project" value="InterPro"/>
</dbReference>
<feature type="domain" description="Kazal-like" evidence="3">
    <location>
        <begin position="146"/>
        <end position="198"/>
    </location>
</feature>
<proteinExistence type="inferred from homology"/>
<dbReference type="InterPro" id="IPR000164">
    <property type="entry name" value="Histone_H3/CENP-A"/>
</dbReference>
<dbReference type="GO" id="GO:0030527">
    <property type="term" value="F:structural constituent of chromatin"/>
    <property type="evidence" value="ECO:0007669"/>
    <property type="project" value="InterPro"/>
</dbReference>
<gene>
    <name evidence="4" type="ORF">Pmani_028272</name>
</gene>
<dbReference type="InterPro" id="IPR009072">
    <property type="entry name" value="Histone-fold"/>
</dbReference>
<protein>
    <recommendedName>
        <fullName evidence="3">Kazal-like domain-containing protein</fullName>
    </recommendedName>
</protein>
<feature type="transmembrane region" description="Helical" evidence="2">
    <location>
        <begin position="130"/>
        <end position="149"/>
    </location>
</feature>
<evidence type="ECO:0000313" key="5">
    <source>
        <dbReference type="Proteomes" id="UP001292094"/>
    </source>
</evidence>
<dbReference type="Pfam" id="PF00050">
    <property type="entry name" value="Kazal_1"/>
    <property type="match status" value="1"/>
</dbReference>
<dbReference type="GO" id="GO:0046982">
    <property type="term" value="F:protein heterodimerization activity"/>
    <property type="evidence" value="ECO:0007669"/>
    <property type="project" value="InterPro"/>
</dbReference>
<dbReference type="GO" id="GO:0000786">
    <property type="term" value="C:nucleosome"/>
    <property type="evidence" value="ECO:0007669"/>
    <property type="project" value="InterPro"/>
</dbReference>
<dbReference type="SMART" id="SM00428">
    <property type="entry name" value="H3"/>
    <property type="match status" value="1"/>
</dbReference>
<dbReference type="PANTHER" id="PTHR45810">
    <property type="entry name" value="HISTONE H3.2"/>
    <property type="match status" value="1"/>
</dbReference>
<keyword evidence="2" id="KW-0812">Transmembrane</keyword>
<dbReference type="Pfam" id="PF07648">
    <property type="entry name" value="Kazal_2"/>
    <property type="match status" value="1"/>
</dbReference>
<dbReference type="InterPro" id="IPR036058">
    <property type="entry name" value="Kazal_dom_sf"/>
</dbReference>
<dbReference type="PROSITE" id="PS51465">
    <property type="entry name" value="KAZAL_2"/>
    <property type="match status" value="2"/>
</dbReference>
<dbReference type="PRINTS" id="PR00622">
    <property type="entry name" value="HISTONEH3"/>
</dbReference>
<evidence type="ECO:0000256" key="2">
    <source>
        <dbReference type="SAM" id="Phobius"/>
    </source>
</evidence>
<dbReference type="InterPro" id="IPR002350">
    <property type="entry name" value="Kazal_dom"/>
</dbReference>
<keyword evidence="5" id="KW-1185">Reference proteome</keyword>
<dbReference type="SUPFAM" id="SSF100895">
    <property type="entry name" value="Kazal-type serine protease inhibitors"/>
    <property type="match status" value="2"/>
</dbReference>
<dbReference type="SUPFAM" id="SSF47113">
    <property type="entry name" value="Histone-fold"/>
    <property type="match status" value="1"/>
</dbReference>
<dbReference type="EMBL" id="JAWZYT010003236">
    <property type="protein sequence ID" value="KAK4299443.1"/>
    <property type="molecule type" value="Genomic_DNA"/>
</dbReference>
<dbReference type="AlphaFoldDB" id="A0AAE1P0F0"/>
<sequence length="239" mass="27215">MTRKAQMKRKEGMVTSTPKKLMERQLLKEKSSSISKTPGKRRWHQVSMKAKRRTPEGRKYRFRPGTRALQEIRHYQKTTQLLIPKLPFSRVVKEIIQSFCPNFSRSVRTSMSQSSPCSQTRRQQHFGSKMARIVTLMALVALVTLVAGYRKCNPNPICIALYDPVCGSDGQTYSNDCHFGGARCENPHLRLECQGECPCDSKDCPDVCPLYVDPVCGSDGITYSNSCFLDLIIRVFIQR</sequence>
<accession>A0AAE1P0F0</accession>
<keyword evidence="2" id="KW-1133">Transmembrane helix</keyword>
<evidence type="ECO:0000313" key="4">
    <source>
        <dbReference type="EMBL" id="KAK4299443.1"/>
    </source>
</evidence>
<name>A0AAE1P0F0_9EUCA</name>
<dbReference type="Pfam" id="PF00125">
    <property type="entry name" value="Histone"/>
    <property type="match status" value="1"/>
</dbReference>
<keyword evidence="2" id="KW-0472">Membrane</keyword>
<dbReference type="Proteomes" id="UP001292094">
    <property type="component" value="Unassembled WGS sequence"/>
</dbReference>
<dbReference type="SMART" id="SM00280">
    <property type="entry name" value="KAZAL"/>
    <property type="match status" value="2"/>
</dbReference>